<dbReference type="EMBL" id="CP034145">
    <property type="protein sequence ID" value="AZH25279.1"/>
    <property type="molecule type" value="Genomic_DNA"/>
</dbReference>
<dbReference type="KEGG" id="haer:DU502_07755"/>
<evidence type="ECO:0000313" key="2">
    <source>
        <dbReference type="EMBL" id="RMB24973.1"/>
    </source>
</evidence>
<gene>
    <name evidence="2" type="ORF">ATH50_0054</name>
    <name evidence="1" type="ORF">DU502_07755</name>
</gene>
<dbReference type="Proteomes" id="UP000277326">
    <property type="component" value="Unassembled WGS sequence"/>
</dbReference>
<reference evidence="2" key="3">
    <citation type="submission" date="2018-10" db="EMBL/GenBank/DDBJ databases">
        <authorList>
            <person name="Whitman W."/>
            <person name="Huntemann M."/>
            <person name="Clum A."/>
            <person name="Pillay M."/>
            <person name="Palaniappan K."/>
            <person name="Varghese N."/>
            <person name="Mikhailova N."/>
            <person name="Stamatis D."/>
            <person name="Reddy T."/>
            <person name="Daum C."/>
            <person name="Shapiro N."/>
            <person name="Ivanova N."/>
            <person name="Kyrpides N."/>
            <person name="Woyke T."/>
        </authorList>
    </citation>
    <scope>NUCLEOTIDE SEQUENCE</scope>
    <source>
        <strain evidence="2">CGMCC 1.10124</strain>
    </source>
</reference>
<dbReference type="EMBL" id="REFS01000001">
    <property type="protein sequence ID" value="RMB24973.1"/>
    <property type="molecule type" value="Genomic_DNA"/>
</dbReference>
<evidence type="ECO:0000313" key="3">
    <source>
        <dbReference type="Proteomes" id="UP000277326"/>
    </source>
</evidence>
<dbReference type="AlphaFoldDB" id="A0A3M0DZ12"/>
<evidence type="ECO:0000313" key="1">
    <source>
        <dbReference type="EMBL" id="AZH25279.1"/>
    </source>
</evidence>
<organism evidence="2 3">
    <name type="scientific">Haloplanus aerogenes</name>
    <dbReference type="NCBI Taxonomy" id="660522"/>
    <lineage>
        <taxon>Archaea</taxon>
        <taxon>Methanobacteriati</taxon>
        <taxon>Methanobacteriota</taxon>
        <taxon>Stenosarchaea group</taxon>
        <taxon>Halobacteria</taxon>
        <taxon>Halobacteriales</taxon>
        <taxon>Haloferacaceae</taxon>
        <taxon>Haloplanus</taxon>
    </lineage>
</organism>
<evidence type="ECO:0000313" key="4">
    <source>
        <dbReference type="Proteomes" id="UP000282007"/>
    </source>
</evidence>
<proteinExistence type="predicted"/>
<protein>
    <submittedName>
        <fullName evidence="2">Uncharacterized protein</fullName>
    </submittedName>
</protein>
<reference evidence="2 3" key="1">
    <citation type="journal article" date="2015" name="Stand. Genomic Sci.">
        <title>Genomic Encyclopedia of Bacterial and Archaeal Type Strains, Phase III: the genomes of soil and plant-associated and newly described type strains.</title>
        <authorList>
            <person name="Whitman W.B."/>
            <person name="Woyke T."/>
            <person name="Klenk H.P."/>
            <person name="Zhou Y."/>
            <person name="Lilburn T.G."/>
            <person name="Beck B.J."/>
            <person name="De Vos P."/>
            <person name="Vandamme P."/>
            <person name="Eisen J.A."/>
            <person name="Garrity G."/>
            <person name="Hugenholtz P."/>
            <person name="Kyrpides N.C."/>
        </authorList>
    </citation>
    <scope>NUCLEOTIDE SEQUENCE [LARGE SCALE GENOMIC DNA]</scope>
    <source>
        <strain evidence="2 3">CGMCC 1.10124</strain>
    </source>
</reference>
<dbReference type="OrthoDB" id="326330at2157"/>
<name>A0A3M0DZ12_9EURY</name>
<dbReference type="RefSeq" id="WP_124897046.1">
    <property type="nucleotide sequence ID" value="NZ_CP034145.1"/>
</dbReference>
<keyword evidence="4" id="KW-1185">Reference proteome</keyword>
<dbReference type="GeneID" id="38471171"/>
<reference evidence="1 4" key="2">
    <citation type="submission" date="2018-07" db="EMBL/GenBank/DDBJ databases">
        <title>Genome sequences of Haloplanus aerogenes JCM 16430T.</title>
        <authorList>
            <person name="Kim Y.B."/>
            <person name="Roh S.W."/>
        </authorList>
    </citation>
    <scope>NUCLEOTIDE SEQUENCE [LARGE SCALE GENOMIC DNA]</scope>
    <source>
        <strain evidence="1 4">JCM 16430</strain>
    </source>
</reference>
<dbReference type="Proteomes" id="UP000282007">
    <property type="component" value="Chromosome"/>
</dbReference>
<sequence length="485" mass="50987">MNTNRLTAALLAMLVLVSAVAGTAGVALAQSSAGAPMPETSAEYTNENYNMSWSSPLTYENDQGETVTLDARVNESADNPYSFVATDVEFEDAGAFPHDKSGVSALDASEWSTSGASISATDADRGQLNIATDGSVTAGTTTTATFDNFSITSDVQKKHLAIAADVNTLDAGATVEIRAMDSDGDYVAATVNASSAESQNLLANQTGEGFVLQRQMGKMSVMGSGDGTMTEIQSVEVVVMDGDADVTVSMLNLDKMSKYTYGVEKADTDDDDDLEEEDIHEVDSPGAISIHALSSMGDTFSEATINGLTTDIVKSTSTLDGEDVEYEFNRTEDRPGYYGTATVYIPSGLPAAYDISFSNAVTEEEQVFLEDRYLEVAYAEGVGDTNPKDVDSWTDITSSYSEQDANVTIDDTIQPGQTSYVKYRLQLQQSEYNAAQSFLSNLGSGGGGGMGPGGTGGGIFSWINGLYASIVAAVGGLFARAKGVV</sequence>
<accession>A0A3M0DZ12</accession>